<dbReference type="Pfam" id="PF13829">
    <property type="entry name" value="DUF4191"/>
    <property type="match status" value="1"/>
</dbReference>
<feature type="transmembrane region" description="Helical" evidence="2">
    <location>
        <begin position="71"/>
        <end position="92"/>
    </location>
</feature>
<evidence type="ECO:0000256" key="2">
    <source>
        <dbReference type="SAM" id="Phobius"/>
    </source>
</evidence>
<dbReference type="InterPro" id="IPR025445">
    <property type="entry name" value="DUF4191"/>
</dbReference>
<keyword evidence="2" id="KW-1133">Transmembrane helix</keyword>
<keyword evidence="2" id="KW-0472">Membrane</keyword>
<evidence type="ECO:0000313" key="3">
    <source>
        <dbReference type="EMBL" id="KAB1644183.1"/>
    </source>
</evidence>
<evidence type="ECO:0000256" key="1">
    <source>
        <dbReference type="SAM" id="MobiDB-lite"/>
    </source>
</evidence>
<dbReference type="EMBL" id="WBKB01000002">
    <property type="protein sequence ID" value="KAB1644183.1"/>
    <property type="molecule type" value="Genomic_DNA"/>
</dbReference>
<feature type="region of interest" description="Disordered" evidence="1">
    <location>
        <begin position="225"/>
        <end position="245"/>
    </location>
</feature>
<reference evidence="3 4" key="1">
    <citation type="submission" date="2019-09" db="EMBL/GenBank/DDBJ databases">
        <title>Phylogeny of genus Pseudoclavibacter and closely related genus.</title>
        <authorList>
            <person name="Li Y."/>
        </authorList>
    </citation>
    <scope>NUCLEOTIDE SEQUENCE [LARGE SCALE GENOMIC DNA]</scope>
    <source>
        <strain evidence="3 4">KCTC 13959</strain>
    </source>
</reference>
<dbReference type="Proteomes" id="UP000433493">
    <property type="component" value="Unassembled WGS sequence"/>
</dbReference>
<proteinExistence type="predicted"/>
<feature type="transmembrane region" description="Helical" evidence="2">
    <location>
        <begin position="43"/>
        <end position="65"/>
    </location>
</feature>
<evidence type="ECO:0000313" key="4">
    <source>
        <dbReference type="Proteomes" id="UP000433493"/>
    </source>
</evidence>
<organism evidence="3 4">
    <name type="scientific">Gulosibacter chungangensis</name>
    <dbReference type="NCBI Taxonomy" id="979746"/>
    <lineage>
        <taxon>Bacteria</taxon>
        <taxon>Bacillati</taxon>
        <taxon>Actinomycetota</taxon>
        <taxon>Actinomycetes</taxon>
        <taxon>Micrococcales</taxon>
        <taxon>Microbacteriaceae</taxon>
        <taxon>Gulosibacter</taxon>
    </lineage>
</organism>
<comment type="caution">
    <text evidence="3">The sequence shown here is derived from an EMBL/GenBank/DDBJ whole genome shotgun (WGS) entry which is preliminary data.</text>
</comment>
<gene>
    <name evidence="3" type="ORF">F8O05_05255</name>
</gene>
<keyword evidence="4" id="KW-1185">Reference proteome</keyword>
<name>A0A7J5BFM8_9MICO</name>
<keyword evidence="2" id="KW-0812">Transmembrane</keyword>
<accession>A0A7J5BFM8</accession>
<sequence>MVLAGYSRSTMAKTSDAAPKEPGRIRQLIDVFKMTAKYDKAGVVLITAGLVLPILLAVVLCLVTGANWIMWILYVVLGFVFGLLIAMLLLNWRAERVAFNQLEGRQGASGAVLSSAMRGTWRTSDQPVAFNAKTQDFVFRAIGKPGVVLITESNSAATKRLLNDERRKTERLVPTVTVHHVLVGEQAGGVKLADLKRSLKKLPKQLRREEILAVESRLASLQQNQLPIPKGIDPNKIRPSRSKLR</sequence>
<dbReference type="AlphaFoldDB" id="A0A7J5BFM8"/>
<protein>
    <submittedName>
        <fullName evidence="3">DUF4191 family protein</fullName>
    </submittedName>
</protein>